<dbReference type="GO" id="GO:0016491">
    <property type="term" value="F:oxidoreductase activity"/>
    <property type="evidence" value="ECO:0007669"/>
    <property type="project" value="InterPro"/>
</dbReference>
<evidence type="ECO:0000313" key="2">
    <source>
        <dbReference type="EMBL" id="BBY75579.1"/>
    </source>
</evidence>
<sequence>MNDPRRVLHPAAPGLPGAADLVSRPTVAVVGGGIAGLAAATALAERGVAVRLYERQPYLGGRVGGWQTQLPDGTPAAMNRGFHAFFRQYYNLRDLLRRVDPTLSMLSPLDDYPLVDARGRRDTFRGLPRTPPFNAMAFALRSPTFRVRDLIRLDARAAAPLAAVSVPGTYDELDHQDAESFLRDINFPDAARHLAFEVFSRSFFTRPAKLSAAELATMFHIYFLGSSEGLVFDVATSNFDAALWNPLGSYLERLGVRVRTGSSVHSVEPTADNAFAVTDDSGEQLRADGVVLAADVSALQAIVAGSPALGDPGWRERIGRLGTAAPFVVQRLWLDRAVRADRPAFMGTGGLPPLDNISVLERYEREAAEWCARTGGSVVELHAYSVDEDTPALREASIARMHELYPETAQARIVHEETLCRNDCPRLAPGDFAERPSVHTPHPGLALAGDGIRIDLPVALMERAATTGISAANTLLAHFGVKGHDIYTVPVRGRSPVLRHLAGRVERRVPR</sequence>
<name>A0A7I7U4S8_MYCPF</name>
<protein>
    <submittedName>
        <fullName evidence="2">Dehydrogenase</fullName>
    </submittedName>
</protein>
<dbReference type="SUPFAM" id="SSF51905">
    <property type="entry name" value="FAD/NAD(P)-binding domain"/>
    <property type="match status" value="1"/>
</dbReference>
<dbReference type="InterPro" id="IPR002937">
    <property type="entry name" value="Amino_oxidase"/>
</dbReference>
<dbReference type="Gene3D" id="3.50.50.60">
    <property type="entry name" value="FAD/NAD(P)-binding domain"/>
    <property type="match status" value="1"/>
</dbReference>
<dbReference type="Proteomes" id="UP000466554">
    <property type="component" value="Chromosome"/>
</dbReference>
<dbReference type="AlphaFoldDB" id="A0A7I7U4S8"/>
<organism evidence="2 3">
    <name type="scientific">Mycolicibacterium parafortuitum</name>
    <name type="common">Mycobacterium parafortuitum</name>
    <dbReference type="NCBI Taxonomy" id="39692"/>
    <lineage>
        <taxon>Bacteria</taxon>
        <taxon>Bacillati</taxon>
        <taxon>Actinomycetota</taxon>
        <taxon>Actinomycetes</taxon>
        <taxon>Mycobacteriales</taxon>
        <taxon>Mycobacteriaceae</taxon>
        <taxon>Mycolicibacterium</taxon>
    </lineage>
</organism>
<gene>
    <name evidence="2" type="ORF">MPRF_24780</name>
</gene>
<feature type="domain" description="Amine oxidase" evidence="1">
    <location>
        <begin position="34"/>
        <end position="475"/>
    </location>
</feature>
<evidence type="ECO:0000259" key="1">
    <source>
        <dbReference type="Pfam" id="PF01593"/>
    </source>
</evidence>
<accession>A0A7I7U4S8</accession>
<dbReference type="InterPro" id="IPR036188">
    <property type="entry name" value="FAD/NAD-bd_sf"/>
</dbReference>
<proteinExistence type="predicted"/>
<dbReference type="EMBL" id="AP022598">
    <property type="protein sequence ID" value="BBY75579.1"/>
    <property type="molecule type" value="Genomic_DNA"/>
</dbReference>
<dbReference type="PRINTS" id="PR00419">
    <property type="entry name" value="ADXRDTASE"/>
</dbReference>
<reference evidence="2 3" key="1">
    <citation type="journal article" date="2019" name="Emerg. Microbes Infect.">
        <title>Comprehensive subspecies identification of 175 nontuberculous mycobacteria species based on 7547 genomic profiles.</title>
        <authorList>
            <person name="Matsumoto Y."/>
            <person name="Kinjo T."/>
            <person name="Motooka D."/>
            <person name="Nabeya D."/>
            <person name="Jung N."/>
            <person name="Uechi K."/>
            <person name="Horii T."/>
            <person name="Iida T."/>
            <person name="Fujita J."/>
            <person name="Nakamura S."/>
        </authorList>
    </citation>
    <scope>NUCLEOTIDE SEQUENCE [LARGE SCALE GENOMIC DNA]</scope>
    <source>
        <strain evidence="2 3">JCM 6367</strain>
    </source>
</reference>
<evidence type="ECO:0000313" key="3">
    <source>
        <dbReference type="Proteomes" id="UP000466554"/>
    </source>
</evidence>
<dbReference type="RefSeq" id="WP_104865714.1">
    <property type="nucleotide sequence ID" value="NZ_AP022598.1"/>
</dbReference>
<dbReference type="PANTHER" id="PTHR42923:SF43">
    <property type="entry name" value="AMINE OXIDASE"/>
    <property type="match status" value="1"/>
</dbReference>
<dbReference type="PANTHER" id="PTHR42923">
    <property type="entry name" value="PROTOPORPHYRINOGEN OXIDASE"/>
    <property type="match status" value="1"/>
</dbReference>
<dbReference type="Pfam" id="PF01593">
    <property type="entry name" value="Amino_oxidase"/>
    <property type="match status" value="1"/>
</dbReference>
<dbReference type="InterPro" id="IPR050464">
    <property type="entry name" value="Zeta_carotene_desat/Oxidored"/>
</dbReference>